<dbReference type="RefSeq" id="WP_200759028.1">
    <property type="nucleotide sequence ID" value="NZ_AP023366.1"/>
</dbReference>
<dbReference type="EMBL" id="AP023366">
    <property type="protein sequence ID" value="BCJ88423.1"/>
    <property type="molecule type" value="Genomic_DNA"/>
</dbReference>
<proteinExistence type="predicted"/>
<reference evidence="1 2" key="1">
    <citation type="submission" date="2020-08" db="EMBL/GenBank/DDBJ databases">
        <title>Complete Genome Sequence of Effusibacillus dendaii Strain skT53, Isolated from Farmland soil.</title>
        <authorList>
            <person name="Konishi T."/>
            <person name="Kawasaki H."/>
        </authorList>
    </citation>
    <scope>NUCLEOTIDE SEQUENCE [LARGE SCALE GENOMIC DNA]</scope>
    <source>
        <strain evidence="2">skT53</strain>
    </source>
</reference>
<organism evidence="1 2">
    <name type="scientific">Effusibacillus dendaii</name>
    <dbReference type="NCBI Taxonomy" id="2743772"/>
    <lineage>
        <taxon>Bacteria</taxon>
        <taxon>Bacillati</taxon>
        <taxon>Bacillota</taxon>
        <taxon>Bacilli</taxon>
        <taxon>Bacillales</taxon>
        <taxon>Alicyclobacillaceae</taxon>
        <taxon>Effusibacillus</taxon>
    </lineage>
</organism>
<protein>
    <submittedName>
        <fullName evidence="1">Uncharacterized protein</fullName>
    </submittedName>
</protein>
<accession>A0A7I8DDZ0</accession>
<dbReference type="AlphaFoldDB" id="A0A7I8DDZ0"/>
<name>A0A7I8DDZ0_9BACL</name>
<keyword evidence="2" id="KW-1185">Reference proteome</keyword>
<gene>
    <name evidence="1" type="ORF">skT53_34080</name>
</gene>
<sequence>MARETREAREITTPPPDLQQEVSEIAEYLELQVGPVADAHRKLLSDLVQRYGAAAVTLTLVSELSQLDMVTALLQQSKETLKKRKRTPSTL</sequence>
<dbReference type="Proteomes" id="UP000593802">
    <property type="component" value="Chromosome"/>
</dbReference>
<evidence type="ECO:0000313" key="2">
    <source>
        <dbReference type="Proteomes" id="UP000593802"/>
    </source>
</evidence>
<evidence type="ECO:0000313" key="1">
    <source>
        <dbReference type="EMBL" id="BCJ88423.1"/>
    </source>
</evidence>
<dbReference type="KEGG" id="eff:skT53_34080"/>